<comment type="caution">
    <text evidence="1">The sequence shown here is derived from an EMBL/GenBank/DDBJ whole genome shotgun (WGS) entry which is preliminary data.</text>
</comment>
<evidence type="ECO:0000313" key="2">
    <source>
        <dbReference type="Proteomes" id="UP000251075"/>
    </source>
</evidence>
<dbReference type="Proteomes" id="UP000251075">
    <property type="component" value="Unassembled WGS sequence"/>
</dbReference>
<organism evidence="1 2">
    <name type="scientific">Paramagnetospirillum kuznetsovii</name>
    <dbReference type="NCBI Taxonomy" id="2053833"/>
    <lineage>
        <taxon>Bacteria</taxon>
        <taxon>Pseudomonadati</taxon>
        <taxon>Pseudomonadota</taxon>
        <taxon>Alphaproteobacteria</taxon>
        <taxon>Rhodospirillales</taxon>
        <taxon>Magnetospirillaceae</taxon>
        <taxon>Paramagnetospirillum</taxon>
    </lineage>
</organism>
<protein>
    <submittedName>
        <fullName evidence="1">Uncharacterized protein</fullName>
    </submittedName>
</protein>
<gene>
    <name evidence="1" type="ORF">CU669_20175</name>
</gene>
<dbReference type="AlphaFoldDB" id="A0A364NSP1"/>
<proteinExistence type="predicted"/>
<sequence>MSNHDLGLVISQAVKDAESDGLDALGQRQRAVDAVRTVRPDIPESEAATLVDIRGWTGRPSGKSLAK</sequence>
<dbReference type="OrthoDB" id="9803101at2"/>
<accession>A0A364NSP1</accession>
<dbReference type="EMBL" id="PGTO01000037">
    <property type="protein sequence ID" value="RAU20099.1"/>
    <property type="molecule type" value="Genomic_DNA"/>
</dbReference>
<reference evidence="1 2" key="1">
    <citation type="submission" date="2017-11" db="EMBL/GenBank/DDBJ databases">
        <title>Draft genome sequence of magnetotactic bacterium Magnetospirillum kuznetsovii LBB-42.</title>
        <authorList>
            <person name="Grouzdev D.S."/>
            <person name="Rysina M.S."/>
            <person name="Baslerov R.V."/>
            <person name="Koziaeva V."/>
        </authorList>
    </citation>
    <scope>NUCLEOTIDE SEQUENCE [LARGE SCALE GENOMIC DNA]</scope>
    <source>
        <strain evidence="1 2">LBB-42</strain>
    </source>
</reference>
<keyword evidence="2" id="KW-1185">Reference proteome</keyword>
<evidence type="ECO:0000313" key="1">
    <source>
        <dbReference type="EMBL" id="RAU20099.1"/>
    </source>
</evidence>
<dbReference type="RefSeq" id="WP_112147392.1">
    <property type="nucleotide sequence ID" value="NZ_PGTO01000037.1"/>
</dbReference>
<name>A0A364NSP1_9PROT</name>